<keyword evidence="1" id="KW-0472">Membrane</keyword>
<keyword evidence="1" id="KW-1133">Transmembrane helix</keyword>
<protein>
    <submittedName>
        <fullName evidence="2">Uncharacterized protein</fullName>
    </submittedName>
</protein>
<sequence length="90" mass="9918">MERKSNILARARTRGLAMWRPSLPDLPQIPRLLATRIDITTFSLPSIAASQARRSSSSSALDFAISASLLLLLLVMVCFSSRELPSGFRD</sequence>
<keyword evidence="3" id="KW-1185">Reference proteome</keyword>
<proteinExistence type="predicted"/>
<feature type="transmembrane region" description="Helical" evidence="1">
    <location>
        <begin position="60"/>
        <end position="82"/>
    </location>
</feature>
<evidence type="ECO:0000313" key="2">
    <source>
        <dbReference type="EMBL" id="PKI56103.1"/>
    </source>
</evidence>
<evidence type="ECO:0000256" key="1">
    <source>
        <dbReference type="SAM" id="Phobius"/>
    </source>
</evidence>
<evidence type="ECO:0000313" key="3">
    <source>
        <dbReference type="Proteomes" id="UP000233551"/>
    </source>
</evidence>
<gene>
    <name evidence="2" type="ORF">CRG98_023493</name>
</gene>
<name>A0A2I0JJG9_PUNGR</name>
<dbReference type="AlphaFoldDB" id="A0A2I0JJG9"/>
<dbReference type="EMBL" id="PGOL01001626">
    <property type="protein sequence ID" value="PKI56103.1"/>
    <property type="molecule type" value="Genomic_DNA"/>
</dbReference>
<accession>A0A2I0JJG9</accession>
<dbReference type="Proteomes" id="UP000233551">
    <property type="component" value="Unassembled WGS sequence"/>
</dbReference>
<reference evidence="2 3" key="1">
    <citation type="submission" date="2017-11" db="EMBL/GenBank/DDBJ databases">
        <title>De-novo sequencing of pomegranate (Punica granatum L.) genome.</title>
        <authorList>
            <person name="Akparov Z."/>
            <person name="Amiraslanov A."/>
            <person name="Hajiyeva S."/>
            <person name="Abbasov M."/>
            <person name="Kaur K."/>
            <person name="Hamwieh A."/>
            <person name="Solovyev V."/>
            <person name="Salamov A."/>
            <person name="Braich B."/>
            <person name="Kosarev P."/>
            <person name="Mahmoud A."/>
            <person name="Hajiyev E."/>
            <person name="Babayeva S."/>
            <person name="Izzatullayeva V."/>
            <person name="Mammadov A."/>
            <person name="Mammadov A."/>
            <person name="Sharifova S."/>
            <person name="Ojaghi J."/>
            <person name="Eynullazada K."/>
            <person name="Bayramov B."/>
            <person name="Abdulazimova A."/>
            <person name="Shahmuradov I."/>
        </authorList>
    </citation>
    <scope>NUCLEOTIDE SEQUENCE [LARGE SCALE GENOMIC DNA]</scope>
    <source>
        <strain evidence="3">cv. AG2017</strain>
        <tissue evidence="2">Leaf</tissue>
    </source>
</reference>
<comment type="caution">
    <text evidence="2">The sequence shown here is derived from an EMBL/GenBank/DDBJ whole genome shotgun (WGS) entry which is preliminary data.</text>
</comment>
<keyword evidence="1" id="KW-0812">Transmembrane</keyword>
<organism evidence="2 3">
    <name type="scientific">Punica granatum</name>
    <name type="common">Pomegranate</name>
    <dbReference type="NCBI Taxonomy" id="22663"/>
    <lineage>
        <taxon>Eukaryota</taxon>
        <taxon>Viridiplantae</taxon>
        <taxon>Streptophyta</taxon>
        <taxon>Embryophyta</taxon>
        <taxon>Tracheophyta</taxon>
        <taxon>Spermatophyta</taxon>
        <taxon>Magnoliopsida</taxon>
        <taxon>eudicotyledons</taxon>
        <taxon>Gunneridae</taxon>
        <taxon>Pentapetalae</taxon>
        <taxon>rosids</taxon>
        <taxon>malvids</taxon>
        <taxon>Myrtales</taxon>
        <taxon>Lythraceae</taxon>
        <taxon>Punica</taxon>
    </lineage>
</organism>